<dbReference type="OrthoDB" id="327703at2"/>
<evidence type="ECO:0000259" key="5">
    <source>
        <dbReference type="PROSITE" id="PS51891"/>
    </source>
</evidence>
<keyword evidence="2" id="KW-0479">Metal-binding</keyword>
<evidence type="ECO:0000313" key="6">
    <source>
        <dbReference type="EMBL" id="AMP06432.1"/>
    </source>
</evidence>
<organism evidence="6 7">
    <name type="scientific">Collimonas pratensis</name>
    <dbReference type="NCBI Taxonomy" id="279113"/>
    <lineage>
        <taxon>Bacteria</taxon>
        <taxon>Pseudomonadati</taxon>
        <taxon>Pseudomonadota</taxon>
        <taxon>Betaproteobacteria</taxon>
        <taxon>Burkholderiales</taxon>
        <taxon>Oxalobacteraceae</taxon>
        <taxon>Collimonas</taxon>
    </lineage>
</organism>
<dbReference type="GO" id="GO:0016846">
    <property type="term" value="F:carbon-sulfur lyase activity"/>
    <property type="evidence" value="ECO:0007669"/>
    <property type="project" value="InterPro"/>
</dbReference>
<dbReference type="PROSITE" id="PS51891">
    <property type="entry name" value="CENP_V_GFA"/>
    <property type="match status" value="1"/>
</dbReference>
<sequence length="134" mass="14066">MPTRTASCTCGQLSIEVQGAPTGVGLCHCLACQQRTGSVFAALAGFAAPYQVTGSATEYVRTGDQGAKFIFRFCPVCGTNLFHTEDGITGRVSVAVGAFADPGFPAPQVSVYDCRRHPWVQLPPGAVAFKKDPP</sequence>
<comment type="similarity">
    <text evidence="1">Belongs to the Gfa family.</text>
</comment>
<gene>
    <name evidence="6" type="ORF">CPter91_4114</name>
</gene>
<dbReference type="PANTHER" id="PTHR33337">
    <property type="entry name" value="GFA DOMAIN-CONTAINING PROTEIN"/>
    <property type="match status" value="1"/>
</dbReference>
<dbReference type="AlphaFoldDB" id="A0A127Q9Y6"/>
<accession>A0A127Q9Y6</accession>
<dbReference type="SUPFAM" id="SSF51316">
    <property type="entry name" value="Mss4-like"/>
    <property type="match status" value="1"/>
</dbReference>
<dbReference type="STRING" id="279113.CPter91_4114"/>
<dbReference type="Gene3D" id="3.90.1590.10">
    <property type="entry name" value="glutathione-dependent formaldehyde- activating enzyme (gfa)"/>
    <property type="match status" value="1"/>
</dbReference>
<dbReference type="PATRIC" id="fig|279113.9.peg.4084"/>
<evidence type="ECO:0000256" key="2">
    <source>
        <dbReference type="ARBA" id="ARBA00022723"/>
    </source>
</evidence>
<dbReference type="EMBL" id="CP013234">
    <property type="protein sequence ID" value="AMP06432.1"/>
    <property type="molecule type" value="Genomic_DNA"/>
</dbReference>
<dbReference type="RefSeq" id="WP_082793010.1">
    <property type="nucleotide sequence ID" value="NZ_CP013234.1"/>
</dbReference>
<keyword evidence="4" id="KW-0456">Lyase</keyword>
<dbReference type="InterPro" id="IPR006913">
    <property type="entry name" value="CENP-V/GFA"/>
</dbReference>
<dbReference type="Pfam" id="PF04828">
    <property type="entry name" value="GFA"/>
    <property type="match status" value="1"/>
</dbReference>
<evidence type="ECO:0000313" key="7">
    <source>
        <dbReference type="Proteomes" id="UP000074561"/>
    </source>
</evidence>
<evidence type="ECO:0000256" key="4">
    <source>
        <dbReference type="ARBA" id="ARBA00023239"/>
    </source>
</evidence>
<feature type="domain" description="CENP-V/GFA" evidence="5">
    <location>
        <begin position="4"/>
        <end position="113"/>
    </location>
</feature>
<protein>
    <submittedName>
        <fullName evidence="6">Glutathione-dependent formaldehyde-activating enzyme family protein</fullName>
    </submittedName>
</protein>
<dbReference type="PANTHER" id="PTHR33337:SF40">
    <property type="entry name" value="CENP-V_GFA DOMAIN-CONTAINING PROTEIN-RELATED"/>
    <property type="match status" value="1"/>
</dbReference>
<dbReference type="KEGG" id="cpra:CPter91_4114"/>
<reference evidence="6 7" key="1">
    <citation type="submission" date="2015-11" db="EMBL/GenBank/DDBJ databases">
        <title>Exploring the genomic traits of fungus-feeding bacterial genus Collimonas.</title>
        <authorList>
            <person name="Song C."/>
            <person name="Schmidt R."/>
            <person name="de Jager V."/>
            <person name="Krzyzanowska D."/>
            <person name="Jongedijk E."/>
            <person name="Cankar K."/>
            <person name="Beekwilder J."/>
            <person name="van Veen A."/>
            <person name="de Boer W."/>
            <person name="van Veen J.A."/>
            <person name="Garbeva P."/>
        </authorList>
    </citation>
    <scope>NUCLEOTIDE SEQUENCE [LARGE SCALE GENOMIC DNA]</scope>
    <source>
        <strain evidence="6 7">Ter91</strain>
    </source>
</reference>
<keyword evidence="3" id="KW-0862">Zinc</keyword>
<dbReference type="GO" id="GO:0046872">
    <property type="term" value="F:metal ion binding"/>
    <property type="evidence" value="ECO:0007669"/>
    <property type="project" value="UniProtKB-KW"/>
</dbReference>
<dbReference type="InterPro" id="IPR011057">
    <property type="entry name" value="Mss4-like_sf"/>
</dbReference>
<dbReference type="Proteomes" id="UP000074561">
    <property type="component" value="Chromosome"/>
</dbReference>
<name>A0A127Q9Y6_9BURK</name>
<proteinExistence type="inferred from homology"/>
<evidence type="ECO:0000256" key="3">
    <source>
        <dbReference type="ARBA" id="ARBA00022833"/>
    </source>
</evidence>
<evidence type="ECO:0000256" key="1">
    <source>
        <dbReference type="ARBA" id="ARBA00005495"/>
    </source>
</evidence>